<evidence type="ECO:0000313" key="4">
    <source>
        <dbReference type="Proteomes" id="UP000694552"/>
    </source>
</evidence>
<dbReference type="InterPro" id="IPR048679">
    <property type="entry name" value="ICAM1_3_5_D2"/>
</dbReference>
<proteinExistence type="predicted"/>
<dbReference type="PROSITE" id="PS50835">
    <property type="entry name" value="IG_LIKE"/>
    <property type="match status" value="1"/>
</dbReference>
<dbReference type="PANTHER" id="PTHR13771">
    <property type="entry name" value="INTERCELLULAR ADHESION MOLECULE"/>
    <property type="match status" value="1"/>
</dbReference>
<sequence>SRSACPGGNATLGLATPLAVAAGAGGRRWQSFRLLNVSQWSPGTCQGSPGGSGRLRNLTCRVVEVAPVGNLTVTLRRGAETLRTESFGAAEGSTSVAVSHLLTAGPGDHGQDVTCHAELSLRPHGPLFARAAVPVKLSVFDLPEPPQLRAPARLEAGATTNASCRIAGAFPAGDVRLAIALAERSLNVTVAAAGDVLTAVTTLSPDTPGRQELTCTAAVPIPKSRWTHEHLPAGFPAPVVELSPASVPAGSEVTVACHAGVADPPAVRLQLRDADGGVLAEGPQSRLELRLVARREDDGRQFGCRASLAIANGTVTKDADARLAVLCGCRAGGARGCPSNRTWLRGTRQALSCRATGNPTPTVVCGRNGVTVNTGEPELVTRSRAGTYLCNATNSLGTRSRLVTVRVECEWCRRLHAAVPAAAALTSQQQARLGRPQHRRHRRV</sequence>
<feature type="compositionally biased region" description="Basic residues" evidence="1">
    <location>
        <begin position="435"/>
        <end position="444"/>
    </location>
</feature>
<dbReference type="GO" id="GO:0005178">
    <property type="term" value="F:integrin binding"/>
    <property type="evidence" value="ECO:0007669"/>
    <property type="project" value="InterPro"/>
</dbReference>
<dbReference type="SUPFAM" id="SSF48726">
    <property type="entry name" value="Immunoglobulin"/>
    <property type="match status" value="4"/>
</dbReference>
<dbReference type="GO" id="GO:0007155">
    <property type="term" value="P:cell adhesion"/>
    <property type="evidence" value="ECO:0007669"/>
    <property type="project" value="InterPro"/>
</dbReference>
<evidence type="ECO:0000256" key="1">
    <source>
        <dbReference type="SAM" id="MobiDB-lite"/>
    </source>
</evidence>
<dbReference type="PANTHER" id="PTHR13771:SF9">
    <property type="entry name" value="INTERCELLULAR ADHESION MOLECULE 5"/>
    <property type="match status" value="1"/>
</dbReference>
<dbReference type="AlphaFoldDB" id="A0A8C8AVM1"/>
<keyword evidence="4" id="KW-1185">Reference proteome</keyword>
<protein>
    <recommendedName>
        <fullName evidence="2">Ig-like domain-containing protein</fullName>
    </recommendedName>
</protein>
<dbReference type="InterPro" id="IPR007110">
    <property type="entry name" value="Ig-like_dom"/>
</dbReference>
<evidence type="ECO:0000313" key="3">
    <source>
        <dbReference type="Ensembl" id="ENSOSUP00000010036.1"/>
    </source>
</evidence>
<dbReference type="InterPro" id="IPR036179">
    <property type="entry name" value="Ig-like_dom_sf"/>
</dbReference>
<feature type="region of interest" description="Disordered" evidence="1">
    <location>
        <begin position="425"/>
        <end position="444"/>
    </location>
</feature>
<dbReference type="Proteomes" id="UP000694552">
    <property type="component" value="Unplaced"/>
</dbReference>
<feature type="domain" description="Ig-like" evidence="2">
    <location>
        <begin position="329"/>
        <end position="404"/>
    </location>
</feature>
<reference evidence="3" key="2">
    <citation type="submission" date="2025-09" db="UniProtKB">
        <authorList>
            <consortium name="Ensembl"/>
        </authorList>
    </citation>
    <scope>IDENTIFICATION</scope>
</reference>
<dbReference type="FunFam" id="2.60.40.10:FF:000641">
    <property type="entry name" value="Intercellular adhesion molecule 1"/>
    <property type="match status" value="1"/>
</dbReference>
<dbReference type="GO" id="GO:0005886">
    <property type="term" value="C:plasma membrane"/>
    <property type="evidence" value="ECO:0007669"/>
    <property type="project" value="TreeGrafter"/>
</dbReference>
<dbReference type="Ensembl" id="ENSOSUT00000010382.1">
    <property type="protein sequence ID" value="ENSOSUP00000010036.1"/>
    <property type="gene ID" value="ENSOSUG00000007315.1"/>
</dbReference>
<dbReference type="InterPro" id="IPR013783">
    <property type="entry name" value="Ig-like_fold"/>
</dbReference>
<dbReference type="Pfam" id="PF21146">
    <property type="entry name" value="ICAM1_3_5_D2"/>
    <property type="match status" value="1"/>
</dbReference>
<organism evidence="3 4">
    <name type="scientific">Otus sunia</name>
    <name type="common">Oriental scops-owl</name>
    <dbReference type="NCBI Taxonomy" id="257818"/>
    <lineage>
        <taxon>Eukaryota</taxon>
        <taxon>Metazoa</taxon>
        <taxon>Chordata</taxon>
        <taxon>Craniata</taxon>
        <taxon>Vertebrata</taxon>
        <taxon>Euteleostomi</taxon>
        <taxon>Archelosauria</taxon>
        <taxon>Archosauria</taxon>
        <taxon>Dinosauria</taxon>
        <taxon>Saurischia</taxon>
        <taxon>Theropoda</taxon>
        <taxon>Coelurosauria</taxon>
        <taxon>Aves</taxon>
        <taxon>Neognathae</taxon>
        <taxon>Neoaves</taxon>
        <taxon>Telluraves</taxon>
        <taxon>Strigiformes</taxon>
        <taxon>Strigidae</taxon>
        <taxon>Otus</taxon>
    </lineage>
</organism>
<dbReference type="Gene3D" id="2.60.40.10">
    <property type="entry name" value="Immunoglobulins"/>
    <property type="match status" value="4"/>
</dbReference>
<dbReference type="InterPro" id="IPR047012">
    <property type="entry name" value="ICAM_VCAM"/>
</dbReference>
<accession>A0A8C8AVM1</accession>
<reference evidence="3" key="1">
    <citation type="submission" date="2025-08" db="UniProtKB">
        <authorList>
            <consortium name="Ensembl"/>
        </authorList>
    </citation>
    <scope>IDENTIFICATION</scope>
</reference>
<evidence type="ECO:0000259" key="2">
    <source>
        <dbReference type="PROSITE" id="PS50835"/>
    </source>
</evidence>
<name>A0A8C8AVM1_9STRI</name>